<gene>
    <name evidence="2" type="ORF">AFUS01_LOCUS24934</name>
</gene>
<dbReference type="Proteomes" id="UP000708208">
    <property type="component" value="Unassembled WGS sequence"/>
</dbReference>
<name>A0A8J2KJS1_9HEXA</name>
<feature type="non-terminal residue" evidence="2">
    <location>
        <position position="1"/>
    </location>
</feature>
<evidence type="ECO:0000313" key="3">
    <source>
        <dbReference type="Proteomes" id="UP000708208"/>
    </source>
</evidence>
<proteinExistence type="predicted"/>
<evidence type="ECO:0000313" key="2">
    <source>
        <dbReference type="EMBL" id="CAG7786362.1"/>
    </source>
</evidence>
<sequence>AGYSEAPTGGYPEMSSEAPMGYSEMPDEGYPSGGYDMKRGGYDSGYSG</sequence>
<keyword evidence="3" id="KW-1185">Reference proteome</keyword>
<evidence type="ECO:0000256" key="1">
    <source>
        <dbReference type="SAM" id="MobiDB-lite"/>
    </source>
</evidence>
<reference evidence="2" key="1">
    <citation type="submission" date="2021-06" db="EMBL/GenBank/DDBJ databases">
        <authorList>
            <person name="Hodson N. C."/>
            <person name="Mongue J. A."/>
            <person name="Jaron S. K."/>
        </authorList>
    </citation>
    <scope>NUCLEOTIDE SEQUENCE</scope>
</reference>
<protein>
    <submittedName>
        <fullName evidence="2">Uncharacterized protein</fullName>
    </submittedName>
</protein>
<accession>A0A8J2KJS1</accession>
<feature type="region of interest" description="Disordered" evidence="1">
    <location>
        <begin position="1"/>
        <end position="48"/>
    </location>
</feature>
<organism evidence="2 3">
    <name type="scientific">Allacma fusca</name>
    <dbReference type="NCBI Taxonomy" id="39272"/>
    <lineage>
        <taxon>Eukaryota</taxon>
        <taxon>Metazoa</taxon>
        <taxon>Ecdysozoa</taxon>
        <taxon>Arthropoda</taxon>
        <taxon>Hexapoda</taxon>
        <taxon>Collembola</taxon>
        <taxon>Symphypleona</taxon>
        <taxon>Sminthuridae</taxon>
        <taxon>Allacma</taxon>
    </lineage>
</organism>
<dbReference type="AlphaFoldDB" id="A0A8J2KJS1"/>
<dbReference type="EMBL" id="CAJVCH010316354">
    <property type="protein sequence ID" value="CAG7786362.1"/>
    <property type="molecule type" value="Genomic_DNA"/>
</dbReference>
<comment type="caution">
    <text evidence="2">The sequence shown here is derived from an EMBL/GenBank/DDBJ whole genome shotgun (WGS) entry which is preliminary data.</text>
</comment>